<feature type="chain" id="PRO_5020379949" evidence="1">
    <location>
        <begin position="20"/>
        <end position="524"/>
    </location>
</feature>
<gene>
    <name evidence="2" type="ORF">EQG79_25880</name>
</gene>
<protein>
    <submittedName>
        <fullName evidence="2">DUF4127 family protein</fullName>
    </submittedName>
</protein>
<sequence length="524" mass="58579">MRSWLLSCVLLLLSWGANSQSRSQATTRILLIPLDERPPCLQYPVQMGKIGDVEVVAPPRHLLGRFTEVGQSDEIIRWLRAQSLSRFDAAIISVDMLAYGGLVGSRIHGVPAQKALDRVQIVRELRRKAPGLKIYGSSVIMRLAPTADGKNEGYREKLARWAEVSPDTNLRDQTRQLEQAIPSAALADYKQARLRNLQVNQFAIGLAREKVFDYLIVSQDDAKPRGVHIRDRENLTNTVKQANLTAQVAIQPGADEVSMLLLARAMTDRYNYHPRIKAIYSSETAAHTVMPFEDRPLRQTVSFHLNAVGAREVNDPGEADLLYYVFASRFDAGSARQFADQIIRSPDKGIIIADVDPKGDVQGGDIPFTEALKEASVFARTYGYACWNTAGNTIGTALPHGILAGVSRVVAQSKPAAAPRMNQAQVWFMLNRLLDDYTYHSLVRPEANKRCRASQWNPNRLTAEQTRTIEAYCLTELQPIATRTAAGFFPKTSGQRCTITNLRFDLPWDRTFEAEIDFDLKLTK</sequence>
<comment type="caution">
    <text evidence="2">The sequence shown here is derived from an EMBL/GenBank/DDBJ whole genome shotgun (WGS) entry which is preliminary data.</text>
</comment>
<keyword evidence="1" id="KW-0732">Signal</keyword>
<reference evidence="2 3" key="1">
    <citation type="submission" date="2019-01" db="EMBL/GenBank/DDBJ databases">
        <title>Spirosoma flava sp. nov., a propanil-degrading bacterium isolated from herbicide-contaminated soil.</title>
        <authorList>
            <person name="Zhang L."/>
            <person name="Jiang J.-D."/>
        </authorList>
    </citation>
    <scope>NUCLEOTIDE SEQUENCE [LARGE SCALE GENOMIC DNA]</scope>
    <source>
        <strain evidence="2 3">TY50</strain>
    </source>
</reference>
<evidence type="ECO:0000313" key="2">
    <source>
        <dbReference type="EMBL" id="RYC67113.1"/>
    </source>
</evidence>
<evidence type="ECO:0000313" key="3">
    <source>
        <dbReference type="Proteomes" id="UP000290407"/>
    </source>
</evidence>
<accession>A0A4Q2UD69</accession>
<name>A0A4Q2UD69_9BACT</name>
<evidence type="ECO:0000256" key="1">
    <source>
        <dbReference type="SAM" id="SignalP"/>
    </source>
</evidence>
<proteinExistence type="predicted"/>
<keyword evidence="3" id="KW-1185">Reference proteome</keyword>
<feature type="signal peptide" evidence="1">
    <location>
        <begin position="1"/>
        <end position="19"/>
    </location>
</feature>
<organism evidence="2 3">
    <name type="scientific">Spirosoma sordidisoli</name>
    <dbReference type="NCBI Taxonomy" id="2502893"/>
    <lineage>
        <taxon>Bacteria</taxon>
        <taxon>Pseudomonadati</taxon>
        <taxon>Bacteroidota</taxon>
        <taxon>Cytophagia</taxon>
        <taxon>Cytophagales</taxon>
        <taxon>Cytophagaceae</taxon>
        <taxon>Spirosoma</taxon>
    </lineage>
</organism>
<dbReference type="RefSeq" id="WP_077922930.1">
    <property type="nucleotide sequence ID" value="NZ_SBLB01000009.1"/>
</dbReference>
<dbReference type="AlphaFoldDB" id="A0A4Q2UD69"/>
<dbReference type="InterPro" id="IPR025394">
    <property type="entry name" value="DUF4127"/>
</dbReference>
<dbReference type="Proteomes" id="UP000290407">
    <property type="component" value="Unassembled WGS sequence"/>
</dbReference>
<dbReference type="EMBL" id="SBLB01000009">
    <property type="protein sequence ID" value="RYC67113.1"/>
    <property type="molecule type" value="Genomic_DNA"/>
</dbReference>
<dbReference type="Pfam" id="PF13552">
    <property type="entry name" value="DUF4127"/>
    <property type="match status" value="1"/>
</dbReference>